<dbReference type="AlphaFoldDB" id="A0A1I5JWX9"/>
<reference evidence="2 3" key="1">
    <citation type="submission" date="2016-10" db="EMBL/GenBank/DDBJ databases">
        <authorList>
            <person name="de Groot N.N."/>
        </authorList>
    </citation>
    <scope>NUCLEOTIDE SEQUENCE [LARGE SCALE GENOMIC DNA]</scope>
    <source>
        <strain evidence="2 3">CGMCC 1.9157</strain>
    </source>
</reference>
<dbReference type="Proteomes" id="UP000199236">
    <property type="component" value="Unassembled WGS sequence"/>
</dbReference>
<dbReference type="STRING" id="655353.SAMN04488056_112143"/>
<feature type="chain" id="PRO_5011670836" evidence="1">
    <location>
        <begin position="25"/>
        <end position="102"/>
    </location>
</feature>
<proteinExistence type="predicted"/>
<evidence type="ECO:0000256" key="1">
    <source>
        <dbReference type="SAM" id="SignalP"/>
    </source>
</evidence>
<dbReference type="RefSeq" id="WP_139229322.1">
    <property type="nucleotide sequence ID" value="NZ_FOVR01000012.1"/>
</dbReference>
<accession>A0A1I5JWX9</accession>
<evidence type="ECO:0000313" key="3">
    <source>
        <dbReference type="Proteomes" id="UP000199236"/>
    </source>
</evidence>
<dbReference type="OrthoDB" id="9962486at2"/>
<organism evidence="2 3">
    <name type="scientific">Cohaesibacter marisflavi</name>
    <dbReference type="NCBI Taxonomy" id="655353"/>
    <lineage>
        <taxon>Bacteria</taxon>
        <taxon>Pseudomonadati</taxon>
        <taxon>Pseudomonadota</taxon>
        <taxon>Alphaproteobacteria</taxon>
        <taxon>Hyphomicrobiales</taxon>
        <taxon>Cohaesibacteraceae</taxon>
    </lineage>
</organism>
<sequence length="102" mass="11517">MRKRCIHFLALSAGAILGISQTEALELYQGPVLVSHNLEEYTTPACIMMELDASNYIENPEAVFDRTKDLKMRGDVEMMAKADVPKGYRPNRRCVNAKGFEH</sequence>
<keyword evidence="3" id="KW-1185">Reference proteome</keyword>
<feature type="signal peptide" evidence="1">
    <location>
        <begin position="1"/>
        <end position="24"/>
    </location>
</feature>
<gene>
    <name evidence="2" type="ORF">SAMN04488056_112143</name>
</gene>
<evidence type="ECO:0000313" key="2">
    <source>
        <dbReference type="EMBL" id="SFO77312.1"/>
    </source>
</evidence>
<dbReference type="EMBL" id="FOVR01000012">
    <property type="protein sequence ID" value="SFO77312.1"/>
    <property type="molecule type" value="Genomic_DNA"/>
</dbReference>
<name>A0A1I5JWX9_9HYPH</name>
<keyword evidence="1" id="KW-0732">Signal</keyword>
<protein>
    <submittedName>
        <fullName evidence="2">Uncharacterized protein</fullName>
    </submittedName>
</protein>